<gene>
    <name evidence="1" type="primary">WBGene00278342</name>
</gene>
<keyword evidence="2" id="KW-1185">Reference proteome</keyword>
<dbReference type="EnsemblMetazoa" id="PPA39973.1">
    <property type="protein sequence ID" value="PPA39973.1"/>
    <property type="gene ID" value="WBGene00278342"/>
</dbReference>
<proteinExistence type="predicted"/>
<evidence type="ECO:0000313" key="1">
    <source>
        <dbReference type="EnsemblMetazoa" id="PPA39973.1"/>
    </source>
</evidence>
<accession>A0A8R1UWP5</accession>
<accession>A0A2A6CCT8</accession>
<dbReference type="AlphaFoldDB" id="A0A2A6CCT8"/>
<protein>
    <submittedName>
        <fullName evidence="1">Uncharacterized protein</fullName>
    </submittedName>
</protein>
<name>A0A2A6CCT8_PRIPA</name>
<evidence type="ECO:0000313" key="2">
    <source>
        <dbReference type="Proteomes" id="UP000005239"/>
    </source>
</evidence>
<sequence>MDELFGLLGKTGDFALSIEHKLIALWPNFTRWTMEWFLSNVAKRRRSDKGHDKLRMNERFGRI</sequence>
<reference evidence="1" key="2">
    <citation type="submission" date="2022-06" db="UniProtKB">
        <authorList>
            <consortium name="EnsemblMetazoa"/>
        </authorList>
    </citation>
    <scope>IDENTIFICATION</scope>
    <source>
        <strain evidence="1">PS312</strain>
    </source>
</reference>
<dbReference type="Proteomes" id="UP000005239">
    <property type="component" value="Unassembled WGS sequence"/>
</dbReference>
<organism evidence="1 2">
    <name type="scientific">Pristionchus pacificus</name>
    <name type="common">Parasitic nematode worm</name>
    <dbReference type="NCBI Taxonomy" id="54126"/>
    <lineage>
        <taxon>Eukaryota</taxon>
        <taxon>Metazoa</taxon>
        <taxon>Ecdysozoa</taxon>
        <taxon>Nematoda</taxon>
        <taxon>Chromadorea</taxon>
        <taxon>Rhabditida</taxon>
        <taxon>Rhabditina</taxon>
        <taxon>Diplogasteromorpha</taxon>
        <taxon>Diplogasteroidea</taxon>
        <taxon>Neodiplogasteridae</taxon>
        <taxon>Pristionchus</taxon>
    </lineage>
</organism>
<reference evidence="2" key="1">
    <citation type="journal article" date="2008" name="Nat. Genet.">
        <title>The Pristionchus pacificus genome provides a unique perspective on nematode lifestyle and parasitism.</title>
        <authorList>
            <person name="Dieterich C."/>
            <person name="Clifton S.W."/>
            <person name="Schuster L.N."/>
            <person name="Chinwalla A."/>
            <person name="Delehaunty K."/>
            <person name="Dinkelacker I."/>
            <person name="Fulton L."/>
            <person name="Fulton R."/>
            <person name="Godfrey J."/>
            <person name="Minx P."/>
            <person name="Mitreva M."/>
            <person name="Roeseler W."/>
            <person name="Tian H."/>
            <person name="Witte H."/>
            <person name="Yang S.P."/>
            <person name="Wilson R.K."/>
            <person name="Sommer R.J."/>
        </authorList>
    </citation>
    <scope>NUCLEOTIDE SEQUENCE [LARGE SCALE GENOMIC DNA]</scope>
    <source>
        <strain evidence="2">PS312</strain>
    </source>
</reference>